<comment type="caution">
    <text evidence="2">The sequence shown here is derived from an EMBL/GenBank/DDBJ whole genome shotgun (WGS) entry which is preliminary data.</text>
</comment>
<dbReference type="EMBL" id="ML978127">
    <property type="protein sequence ID" value="KAF2098095.1"/>
    <property type="molecule type" value="Genomic_DNA"/>
</dbReference>
<proteinExistence type="predicted"/>
<organism evidence="2 3">
    <name type="scientific">Rhizodiscina lignyota</name>
    <dbReference type="NCBI Taxonomy" id="1504668"/>
    <lineage>
        <taxon>Eukaryota</taxon>
        <taxon>Fungi</taxon>
        <taxon>Dikarya</taxon>
        <taxon>Ascomycota</taxon>
        <taxon>Pezizomycotina</taxon>
        <taxon>Dothideomycetes</taxon>
        <taxon>Pleosporomycetidae</taxon>
        <taxon>Aulographales</taxon>
        <taxon>Rhizodiscinaceae</taxon>
        <taxon>Rhizodiscina</taxon>
    </lineage>
</organism>
<feature type="compositionally biased region" description="Basic and acidic residues" evidence="1">
    <location>
        <begin position="236"/>
        <end position="245"/>
    </location>
</feature>
<sequence length="366" mass="41180">MGQESQSARSESLVRSSPVVRFSRNISAITPLAPYLRDSISPASTQTSPASDGTQSVILREESEDINWQPPAVQEASETPLPASRPRFGDENGFFVGPDVARQHFDRNGQRVTEGLLPGSTISSQFDPVNDIGNISFEAYKEFFQFVRQFLPHTDSGRDPNVEVVGSTRSANENSRTVTPASQRHPKSSFSERKASKRVRKEEEWNVAGPEEAKPASKRIKQNPPGQTPRLPVPLTEERTAEGRRKATSRNKHYLQAEKEWLIEMFDNDNNHELTWNKIVQLFNDRWQGVVVKGEPRPPRTVQGLQDMTNHAEVGAAKKRWQARELAVKGKKKQAKGNENVECPSETERREASEQMDGNERIEQKG</sequence>
<evidence type="ECO:0000313" key="2">
    <source>
        <dbReference type="EMBL" id="KAF2098095.1"/>
    </source>
</evidence>
<feature type="compositionally biased region" description="Basic and acidic residues" evidence="1">
    <location>
        <begin position="190"/>
        <end position="204"/>
    </location>
</feature>
<feature type="compositionally biased region" description="Polar residues" evidence="1">
    <location>
        <begin position="41"/>
        <end position="55"/>
    </location>
</feature>
<dbReference type="AlphaFoldDB" id="A0A9P4M5Q1"/>
<evidence type="ECO:0000313" key="3">
    <source>
        <dbReference type="Proteomes" id="UP000799772"/>
    </source>
</evidence>
<reference evidence="2" key="1">
    <citation type="journal article" date="2020" name="Stud. Mycol.">
        <title>101 Dothideomycetes genomes: a test case for predicting lifestyles and emergence of pathogens.</title>
        <authorList>
            <person name="Haridas S."/>
            <person name="Albert R."/>
            <person name="Binder M."/>
            <person name="Bloem J."/>
            <person name="Labutti K."/>
            <person name="Salamov A."/>
            <person name="Andreopoulos B."/>
            <person name="Baker S."/>
            <person name="Barry K."/>
            <person name="Bills G."/>
            <person name="Bluhm B."/>
            <person name="Cannon C."/>
            <person name="Castanera R."/>
            <person name="Culley D."/>
            <person name="Daum C."/>
            <person name="Ezra D."/>
            <person name="Gonzalez J."/>
            <person name="Henrissat B."/>
            <person name="Kuo A."/>
            <person name="Liang C."/>
            <person name="Lipzen A."/>
            <person name="Lutzoni F."/>
            <person name="Magnuson J."/>
            <person name="Mondo S."/>
            <person name="Nolan M."/>
            <person name="Ohm R."/>
            <person name="Pangilinan J."/>
            <person name="Park H.-J."/>
            <person name="Ramirez L."/>
            <person name="Alfaro M."/>
            <person name="Sun H."/>
            <person name="Tritt A."/>
            <person name="Yoshinaga Y."/>
            <person name="Zwiers L.-H."/>
            <person name="Turgeon B."/>
            <person name="Goodwin S."/>
            <person name="Spatafora J."/>
            <person name="Crous P."/>
            <person name="Grigoriev I."/>
        </authorList>
    </citation>
    <scope>NUCLEOTIDE SEQUENCE</scope>
    <source>
        <strain evidence="2">CBS 133067</strain>
    </source>
</reference>
<feature type="region of interest" description="Disordered" evidence="1">
    <location>
        <begin position="328"/>
        <end position="366"/>
    </location>
</feature>
<gene>
    <name evidence="2" type="ORF">NA57DRAFT_57261</name>
</gene>
<feature type="compositionally biased region" description="Polar residues" evidence="1">
    <location>
        <begin position="167"/>
        <end position="182"/>
    </location>
</feature>
<protein>
    <submittedName>
        <fullName evidence="2">Uncharacterized protein</fullName>
    </submittedName>
</protein>
<accession>A0A9P4M5Q1</accession>
<feature type="compositionally biased region" description="Basic and acidic residues" evidence="1">
    <location>
        <begin position="346"/>
        <end position="366"/>
    </location>
</feature>
<feature type="region of interest" description="Disordered" evidence="1">
    <location>
        <begin position="154"/>
        <end position="250"/>
    </location>
</feature>
<name>A0A9P4M5Q1_9PEZI</name>
<feature type="region of interest" description="Disordered" evidence="1">
    <location>
        <begin position="36"/>
        <end position="55"/>
    </location>
</feature>
<evidence type="ECO:0000256" key="1">
    <source>
        <dbReference type="SAM" id="MobiDB-lite"/>
    </source>
</evidence>
<dbReference type="Proteomes" id="UP000799772">
    <property type="component" value="Unassembled WGS sequence"/>
</dbReference>
<keyword evidence="3" id="KW-1185">Reference proteome</keyword>